<protein>
    <recommendedName>
        <fullName evidence="4">Type II secretion system protein GspG C-terminal domain-containing protein</fullName>
    </recommendedName>
</protein>
<dbReference type="Pfam" id="PF07963">
    <property type="entry name" value="N_methyl"/>
    <property type="match status" value="1"/>
</dbReference>
<dbReference type="InterPro" id="IPR012902">
    <property type="entry name" value="N_methyl_site"/>
</dbReference>
<sequence>MSILKSARNVQRSLGFTMIELLVVISVIGILAVAVLSAINPIEQINKGRDTSTRSDAGELLSASERYFSIHQVYPWNEPRTAQNPYGVAQNANFSTTYSTAFFFNGPADQKDAAGTWNWLYQLSDTQEVKPAYTLRVINNSSLVVYRAAGSNTSTYVCFAPTSYAFKLEAAKNCNSTTSTRTTPSFPYASNASNDSCATTDGTVPVSPTDNNLICLP</sequence>
<evidence type="ECO:0000256" key="1">
    <source>
        <dbReference type="SAM" id="Phobius"/>
    </source>
</evidence>
<name>A0A317JMX2_9BACT</name>
<gene>
    <name evidence="2" type="ORF">C5B42_04845</name>
</gene>
<accession>A0A317JMX2</accession>
<comment type="caution">
    <text evidence="2">The sequence shown here is derived from an EMBL/GenBank/DDBJ whole genome shotgun (WGS) entry which is preliminary data.</text>
</comment>
<evidence type="ECO:0000313" key="2">
    <source>
        <dbReference type="EMBL" id="PWU22883.1"/>
    </source>
</evidence>
<evidence type="ECO:0000313" key="3">
    <source>
        <dbReference type="Proteomes" id="UP000246104"/>
    </source>
</evidence>
<reference evidence="2 3" key="1">
    <citation type="submission" date="2018-02" db="EMBL/GenBank/DDBJ databases">
        <title>Genomic Reconstructions from Amazon Rainforest and Pasture Soil Reveal Novel Insights into the Physiology of Candidate Phyla in Tropical Sites.</title>
        <authorList>
            <person name="Kroeger M.E."/>
            <person name="Delmont T."/>
            <person name="Eren A.M."/>
            <person name="Guo J."/>
            <person name="Meyer K.M."/>
            <person name="Khan K."/>
            <person name="Rodrigues J.L.M."/>
            <person name="Bohannan B.J.M."/>
            <person name="Tringe S."/>
            <person name="Borges C.D."/>
            <person name="Tiedje J."/>
            <person name="Tsai S.M."/>
            <person name="Nusslein K."/>
        </authorList>
    </citation>
    <scope>NUCLEOTIDE SEQUENCE [LARGE SCALE GENOMIC DNA]</scope>
    <source>
        <strain evidence="2">Amazon FNV 2010 28 9</strain>
    </source>
</reference>
<keyword evidence="1" id="KW-0472">Membrane</keyword>
<dbReference type="Proteomes" id="UP000246104">
    <property type="component" value="Unassembled WGS sequence"/>
</dbReference>
<dbReference type="Gene3D" id="3.30.700.10">
    <property type="entry name" value="Glycoprotein, Type 4 Pilin"/>
    <property type="match status" value="1"/>
</dbReference>
<keyword evidence="1" id="KW-0812">Transmembrane</keyword>
<feature type="transmembrane region" description="Helical" evidence="1">
    <location>
        <begin position="21"/>
        <end position="39"/>
    </location>
</feature>
<dbReference type="NCBIfam" id="TIGR02532">
    <property type="entry name" value="IV_pilin_GFxxxE"/>
    <property type="match status" value="1"/>
</dbReference>
<evidence type="ECO:0008006" key="4">
    <source>
        <dbReference type="Google" id="ProtNLM"/>
    </source>
</evidence>
<dbReference type="AlphaFoldDB" id="A0A317JMX2"/>
<keyword evidence="1" id="KW-1133">Transmembrane helix</keyword>
<dbReference type="SUPFAM" id="SSF54523">
    <property type="entry name" value="Pili subunits"/>
    <property type="match status" value="1"/>
</dbReference>
<dbReference type="EMBL" id="PSRQ01000053">
    <property type="protein sequence ID" value="PWU22883.1"/>
    <property type="molecule type" value="Genomic_DNA"/>
</dbReference>
<proteinExistence type="predicted"/>
<dbReference type="InterPro" id="IPR045584">
    <property type="entry name" value="Pilin-like"/>
</dbReference>
<organism evidence="2 3">
    <name type="scientific">Candidatus Cerribacteria bacterium 'Amazon FNV 2010 28 9'</name>
    <dbReference type="NCBI Taxonomy" id="2081795"/>
    <lineage>
        <taxon>Bacteria</taxon>
        <taxon>Candidatus Cerribacteria</taxon>
    </lineage>
</organism>